<dbReference type="OrthoDB" id="9794577at2"/>
<evidence type="ECO:0000259" key="12">
    <source>
        <dbReference type="Pfam" id="PF13807"/>
    </source>
</evidence>
<dbReference type="PANTHER" id="PTHR32309:SF13">
    <property type="entry name" value="FERRIC ENTEROBACTIN TRANSPORT PROTEIN FEPE"/>
    <property type="match status" value="1"/>
</dbReference>
<keyword evidence="5" id="KW-0547">Nucleotide-binding</keyword>
<dbReference type="Pfam" id="PF13614">
    <property type="entry name" value="AAA_31"/>
    <property type="match status" value="1"/>
</dbReference>
<evidence type="ECO:0000256" key="1">
    <source>
        <dbReference type="ARBA" id="ARBA00007316"/>
    </source>
</evidence>
<evidence type="ECO:0000256" key="3">
    <source>
        <dbReference type="ARBA" id="ARBA00011903"/>
    </source>
</evidence>
<dbReference type="CDD" id="cd05387">
    <property type="entry name" value="BY-kinase"/>
    <property type="match status" value="1"/>
</dbReference>
<keyword evidence="8" id="KW-0829">Tyrosine-protein kinase</keyword>
<dbReference type="SUPFAM" id="SSF52540">
    <property type="entry name" value="P-loop containing nucleoside triphosphate hydrolases"/>
    <property type="match status" value="1"/>
</dbReference>
<feature type="domain" description="Tyrosine-protein kinase G-rich" evidence="12">
    <location>
        <begin position="444"/>
        <end position="521"/>
    </location>
</feature>
<evidence type="ECO:0000256" key="4">
    <source>
        <dbReference type="ARBA" id="ARBA00022679"/>
    </source>
</evidence>
<evidence type="ECO:0000256" key="8">
    <source>
        <dbReference type="ARBA" id="ARBA00023137"/>
    </source>
</evidence>
<feature type="domain" description="AAA" evidence="11">
    <location>
        <begin position="602"/>
        <end position="719"/>
    </location>
</feature>
<dbReference type="InterPro" id="IPR050445">
    <property type="entry name" value="Bact_polysacc_biosynth/exp"/>
</dbReference>
<gene>
    <name evidence="13" type="ORF">SAMN05444349_11738</name>
</gene>
<dbReference type="AlphaFoldDB" id="A0A1M5B2J8"/>
<dbReference type="PANTHER" id="PTHR32309">
    <property type="entry name" value="TYROSINE-PROTEIN KINASE"/>
    <property type="match status" value="1"/>
</dbReference>
<dbReference type="NCBIfam" id="TIGR01007">
    <property type="entry name" value="eps_fam"/>
    <property type="match status" value="1"/>
</dbReference>
<evidence type="ECO:0000256" key="6">
    <source>
        <dbReference type="ARBA" id="ARBA00022777"/>
    </source>
</evidence>
<organism evidence="13 14">
    <name type="scientific">Bacteroides faecichinchillae</name>
    <dbReference type="NCBI Taxonomy" id="871325"/>
    <lineage>
        <taxon>Bacteria</taxon>
        <taxon>Pseudomonadati</taxon>
        <taxon>Bacteroidota</taxon>
        <taxon>Bacteroidia</taxon>
        <taxon>Bacteroidales</taxon>
        <taxon>Bacteroidaceae</taxon>
        <taxon>Bacteroides</taxon>
    </lineage>
</organism>
<dbReference type="InterPro" id="IPR005702">
    <property type="entry name" value="Wzc-like_C"/>
</dbReference>
<dbReference type="GO" id="GO:0005886">
    <property type="term" value="C:plasma membrane"/>
    <property type="evidence" value="ECO:0007669"/>
    <property type="project" value="UniProtKB-ARBA"/>
</dbReference>
<dbReference type="EMBL" id="FQVD01000017">
    <property type="protein sequence ID" value="SHF36636.1"/>
    <property type="molecule type" value="Genomic_DNA"/>
</dbReference>
<feature type="transmembrane region" description="Helical" evidence="10">
    <location>
        <begin position="501"/>
        <end position="519"/>
    </location>
</feature>
<keyword evidence="6" id="KW-0418">Kinase</keyword>
<name>A0A1M5B2J8_9BACE</name>
<keyword evidence="10" id="KW-0472">Membrane</keyword>
<evidence type="ECO:0000256" key="9">
    <source>
        <dbReference type="ARBA" id="ARBA00051245"/>
    </source>
</evidence>
<dbReference type="FunFam" id="3.40.50.300:FF:000527">
    <property type="entry name" value="Tyrosine-protein kinase etk"/>
    <property type="match status" value="1"/>
</dbReference>
<keyword evidence="7" id="KW-0067">ATP-binding</keyword>
<dbReference type="EC" id="2.7.10.2" evidence="3"/>
<accession>A0A1M5B2J8</accession>
<keyword evidence="14" id="KW-1185">Reference proteome</keyword>
<evidence type="ECO:0000256" key="5">
    <source>
        <dbReference type="ARBA" id="ARBA00022741"/>
    </source>
</evidence>
<comment type="catalytic activity">
    <reaction evidence="9">
        <text>L-tyrosyl-[protein] + ATP = O-phospho-L-tyrosyl-[protein] + ADP + H(+)</text>
        <dbReference type="Rhea" id="RHEA:10596"/>
        <dbReference type="Rhea" id="RHEA-COMP:10136"/>
        <dbReference type="Rhea" id="RHEA-COMP:20101"/>
        <dbReference type="ChEBI" id="CHEBI:15378"/>
        <dbReference type="ChEBI" id="CHEBI:30616"/>
        <dbReference type="ChEBI" id="CHEBI:46858"/>
        <dbReference type="ChEBI" id="CHEBI:61978"/>
        <dbReference type="ChEBI" id="CHEBI:456216"/>
        <dbReference type="EC" id="2.7.10.2"/>
    </reaction>
</comment>
<feature type="transmembrane region" description="Helical" evidence="10">
    <location>
        <begin position="30"/>
        <end position="49"/>
    </location>
</feature>
<keyword evidence="10" id="KW-0812">Transmembrane</keyword>
<comment type="similarity">
    <text evidence="1">Belongs to the CpsD/CapB family.</text>
</comment>
<evidence type="ECO:0000259" key="11">
    <source>
        <dbReference type="Pfam" id="PF13614"/>
    </source>
</evidence>
<dbReference type="STRING" id="871325.SAMN05444349_11738"/>
<reference evidence="13 14" key="1">
    <citation type="submission" date="2016-11" db="EMBL/GenBank/DDBJ databases">
        <authorList>
            <person name="Jaros S."/>
            <person name="Januszkiewicz K."/>
            <person name="Wedrychowicz H."/>
        </authorList>
    </citation>
    <scope>NUCLEOTIDE SEQUENCE [LARGE SCALE GENOMIC DNA]</scope>
    <source>
        <strain evidence="13 14">DSM 26883</strain>
    </source>
</reference>
<evidence type="ECO:0000256" key="2">
    <source>
        <dbReference type="ARBA" id="ARBA00008883"/>
    </source>
</evidence>
<dbReference type="InterPro" id="IPR027417">
    <property type="entry name" value="P-loop_NTPase"/>
</dbReference>
<comment type="similarity">
    <text evidence="2">Belongs to the etk/wzc family.</text>
</comment>
<dbReference type="GO" id="GO:0005524">
    <property type="term" value="F:ATP binding"/>
    <property type="evidence" value="ECO:0007669"/>
    <property type="project" value="UniProtKB-KW"/>
</dbReference>
<dbReference type="Pfam" id="PF13807">
    <property type="entry name" value="GNVR"/>
    <property type="match status" value="1"/>
</dbReference>
<evidence type="ECO:0000313" key="14">
    <source>
        <dbReference type="Proteomes" id="UP000184436"/>
    </source>
</evidence>
<evidence type="ECO:0000313" key="13">
    <source>
        <dbReference type="EMBL" id="SHF36636.1"/>
    </source>
</evidence>
<sequence length="804" mass="90549">MATIQKKIQVHNTQDFIRIQDLLYLCLAKWHWFVLSLAVCLGVAIAYLLRTPPVYTRSASILIKDDSKGKSASTDMESFADFGIFTTNTNVNNEMGTLQSPDLMREVVTRLHLEMNYLVEGRFHKNTIYGDQLPVAVTLTDFPDNQSAAFQLHLGKDGHYTISDLTRNGTPVEGEVNGQLGDTIQSPFGKMAVTATAHYRKGQETEIEVIRSTIKGAVGDASSRLSVVQNDEKSNIISLSFQDVSIQRAEEVLNTLISVYNENWVKDKNQIAVSTSMFINERLGVIEGELGNVDNDISSYKSQHLLPDVQAAANMYMAQASEANAAIKSLNNQTYMARYIRNYLTSETNRFQLLPANSGIDNPNIASQINEYNNQLLERNNLVSKSSVKNPLVVEMDASLAAMRKALVSSIDNQLVALEAQIRSQQSYGGQATSQIASNPKQAKYLLSVERQQKVKESLYLYLLQKREENELSQAFTAYNTRIISQPDGSMAPTAPVKKNILLVAFALGFLIPVVIIFIRENTNTVVRGRKDLESLTVPIIGEIPQYFSYKRKWLFRRRVKPNTKAIVVKEGNRNVINEAFRVLRSNMDFMLAAQKEQNVFVITSFNPGSGKSFLAMNIAMSFAIKQKRVLVIDGDLRHGSTSSYVDSPETGLSDYLSGMTDNWKRLIAYDNRYENFHILPIGKVPPNPTELLENGRMETLIEQLRSEYDYVFIDCPPIDIVADAQILEKIADRTFFVIRAGLLDRSMLPEVESIYQEKRFKNLSLILNGTESTGGRYSYRYGYRYGYHYGYASYYSSKEKRGG</sequence>
<dbReference type="InterPro" id="IPR032807">
    <property type="entry name" value="GNVR"/>
</dbReference>
<proteinExistence type="inferred from homology"/>
<dbReference type="InterPro" id="IPR025669">
    <property type="entry name" value="AAA_dom"/>
</dbReference>
<protein>
    <recommendedName>
        <fullName evidence="3">non-specific protein-tyrosine kinase</fullName>
        <ecNumber evidence="3">2.7.10.2</ecNumber>
    </recommendedName>
</protein>
<evidence type="ECO:0000256" key="7">
    <source>
        <dbReference type="ARBA" id="ARBA00022840"/>
    </source>
</evidence>
<keyword evidence="10" id="KW-1133">Transmembrane helix</keyword>
<dbReference type="GO" id="GO:0042802">
    <property type="term" value="F:identical protein binding"/>
    <property type="evidence" value="ECO:0007669"/>
    <property type="project" value="UniProtKB-ARBA"/>
</dbReference>
<dbReference type="Gene3D" id="3.40.50.300">
    <property type="entry name" value="P-loop containing nucleotide triphosphate hydrolases"/>
    <property type="match status" value="1"/>
</dbReference>
<dbReference type="Proteomes" id="UP000184436">
    <property type="component" value="Unassembled WGS sequence"/>
</dbReference>
<evidence type="ECO:0000256" key="10">
    <source>
        <dbReference type="SAM" id="Phobius"/>
    </source>
</evidence>
<keyword evidence="4" id="KW-0808">Transferase</keyword>
<dbReference type="GO" id="GO:0004715">
    <property type="term" value="F:non-membrane spanning protein tyrosine kinase activity"/>
    <property type="evidence" value="ECO:0007669"/>
    <property type="project" value="UniProtKB-EC"/>
</dbReference>
<dbReference type="RefSeq" id="WP_073349855.1">
    <property type="nucleotide sequence ID" value="NZ_FQVD01000017.1"/>
</dbReference>